<dbReference type="EMBL" id="CM039176">
    <property type="protein sequence ID" value="KAH9714281.1"/>
    <property type="molecule type" value="Genomic_DNA"/>
</dbReference>
<proteinExistence type="predicted"/>
<sequence>MNIPCTLTSGWVIALALMHRVQMGVIFVQMFYLQLAGKYISLEGRWKSLNPCFYCDFDRCGVVHALGTYVTESTTLSNIYPLRHRIRGIPRLVLATATARDGGAILVFGRRVERSSALGKGGNNMMKQHHKLTLFLCLTWTITLLYGEMVAFWIPTLRSCTWPSSSSMDGVDGYDKVAVIADPQVISLPLPSFAAMLESLNRFKHIFGLKSQARFRDIRVHFLPGNHDNGYAALLSHKPEIVRRYEKEFGKRNYRFTVGKVEFIVVDAQTLDGYPEGNLAAATWDFVKNVSIADRAYWSQPRNIVSLSFLFYAMDDRIAIKSIGGSRALFDSPVIQVLVLSGHDHDQCTVSHESNHEHIKEHTVGTISWQQGNLYPSFRLLSASNSALLNMSNLEEAVLTRLCFLPMQTHIYIGYLLLFIVTLVTLLFWPTGGVNFGCHCSDFLAHGKQLFKVGTKEKTEDENCEYEMVWDAEGSMHLVRKATNTPITRAKDTSGTMERGNAVMRHTAKKGNAQEVEISMNVDDPMTNLPPRTSKSTAKFIIHRLVRMFRMLTVIAVVNIPLYMMLLFKDWIDQ</sequence>
<reference evidence="2" key="1">
    <citation type="journal article" date="2023" name="Hortic. Res.">
        <title>A chromosome-level phased genome enabling allele-level studies in sweet orange: a case study on citrus Huanglongbing tolerance.</title>
        <authorList>
            <person name="Wu B."/>
            <person name="Yu Q."/>
            <person name="Deng Z."/>
            <person name="Duan Y."/>
            <person name="Luo F."/>
            <person name="Gmitter F. Jr."/>
        </authorList>
    </citation>
    <scope>NUCLEOTIDE SEQUENCE [LARGE SCALE GENOMIC DNA]</scope>
    <source>
        <strain evidence="2">cv. Valencia</strain>
    </source>
</reference>
<keyword evidence="2" id="KW-1185">Reference proteome</keyword>
<comment type="caution">
    <text evidence="1">The sequence shown here is derived from an EMBL/GenBank/DDBJ whole genome shotgun (WGS) entry which is preliminary data.</text>
</comment>
<organism evidence="1 2">
    <name type="scientific">Citrus sinensis</name>
    <name type="common">Sweet orange</name>
    <name type="synonym">Citrus aurantium var. sinensis</name>
    <dbReference type="NCBI Taxonomy" id="2711"/>
    <lineage>
        <taxon>Eukaryota</taxon>
        <taxon>Viridiplantae</taxon>
        <taxon>Streptophyta</taxon>
        <taxon>Embryophyta</taxon>
        <taxon>Tracheophyta</taxon>
        <taxon>Spermatophyta</taxon>
        <taxon>Magnoliopsida</taxon>
        <taxon>eudicotyledons</taxon>
        <taxon>Gunneridae</taxon>
        <taxon>Pentapetalae</taxon>
        <taxon>rosids</taxon>
        <taxon>malvids</taxon>
        <taxon>Sapindales</taxon>
        <taxon>Rutaceae</taxon>
        <taxon>Aurantioideae</taxon>
        <taxon>Citrus</taxon>
    </lineage>
</organism>
<name>A0ACB8JBL4_CITSI</name>
<evidence type="ECO:0000313" key="2">
    <source>
        <dbReference type="Proteomes" id="UP000829398"/>
    </source>
</evidence>
<accession>A0ACB8JBL4</accession>
<protein>
    <submittedName>
        <fullName evidence="1">Metallophos domain-containing protein</fullName>
    </submittedName>
</protein>
<gene>
    <name evidence="1" type="ORF">KPL71_020604</name>
</gene>
<evidence type="ECO:0000313" key="1">
    <source>
        <dbReference type="EMBL" id="KAH9714281.1"/>
    </source>
</evidence>
<dbReference type="Proteomes" id="UP000829398">
    <property type="component" value="Chromosome 7"/>
</dbReference>